<reference evidence="1" key="1">
    <citation type="submission" date="2018-05" db="EMBL/GenBank/DDBJ databases">
        <authorList>
            <person name="Lanie J.A."/>
            <person name="Ng W.-L."/>
            <person name="Kazmierczak K.M."/>
            <person name="Andrzejewski T.M."/>
            <person name="Davidsen T.M."/>
            <person name="Wayne K.J."/>
            <person name="Tettelin H."/>
            <person name="Glass J.I."/>
            <person name="Rusch D."/>
            <person name="Podicherti R."/>
            <person name="Tsui H.-C.T."/>
            <person name="Winkler M.E."/>
        </authorList>
    </citation>
    <scope>NUCLEOTIDE SEQUENCE</scope>
</reference>
<accession>A0A382KVS7</accession>
<dbReference type="EMBL" id="UINC01083115">
    <property type="protein sequence ID" value="SVC28506.1"/>
    <property type="molecule type" value="Genomic_DNA"/>
</dbReference>
<sequence>MKYEYWGVKLADSKLASNHTNHIKIICHV</sequence>
<protein>
    <submittedName>
        <fullName evidence="1">Uncharacterized protein</fullName>
    </submittedName>
</protein>
<proteinExistence type="predicted"/>
<organism evidence="1">
    <name type="scientific">marine metagenome</name>
    <dbReference type="NCBI Taxonomy" id="408172"/>
    <lineage>
        <taxon>unclassified sequences</taxon>
        <taxon>metagenomes</taxon>
        <taxon>ecological metagenomes</taxon>
    </lineage>
</organism>
<gene>
    <name evidence="1" type="ORF">METZ01_LOCUS281360</name>
</gene>
<evidence type="ECO:0000313" key="1">
    <source>
        <dbReference type="EMBL" id="SVC28506.1"/>
    </source>
</evidence>
<dbReference type="AlphaFoldDB" id="A0A382KVS7"/>
<name>A0A382KVS7_9ZZZZ</name>